<dbReference type="EMBL" id="BMAW01118788">
    <property type="protein sequence ID" value="GFT81548.1"/>
    <property type="molecule type" value="Genomic_DNA"/>
</dbReference>
<gene>
    <name evidence="2" type="ORF">NPIL_451351</name>
</gene>
<comment type="caution">
    <text evidence="2">The sequence shown here is derived from an EMBL/GenBank/DDBJ whole genome shotgun (WGS) entry which is preliminary data.</text>
</comment>
<evidence type="ECO:0000256" key="1">
    <source>
        <dbReference type="SAM" id="Phobius"/>
    </source>
</evidence>
<keyword evidence="1" id="KW-1133">Transmembrane helix</keyword>
<proteinExistence type="predicted"/>
<dbReference type="Proteomes" id="UP000887013">
    <property type="component" value="Unassembled WGS sequence"/>
</dbReference>
<protein>
    <submittedName>
        <fullName evidence="2">Uncharacterized protein</fullName>
    </submittedName>
</protein>
<keyword evidence="1" id="KW-0812">Transmembrane</keyword>
<keyword evidence="3" id="KW-1185">Reference proteome</keyword>
<dbReference type="AlphaFoldDB" id="A0A8X6U5X7"/>
<keyword evidence="1" id="KW-0472">Membrane</keyword>
<feature type="transmembrane region" description="Helical" evidence="1">
    <location>
        <begin position="90"/>
        <end position="109"/>
    </location>
</feature>
<name>A0A8X6U5X7_NEPPI</name>
<evidence type="ECO:0000313" key="2">
    <source>
        <dbReference type="EMBL" id="GFT81548.1"/>
    </source>
</evidence>
<reference evidence="2" key="1">
    <citation type="submission" date="2020-08" db="EMBL/GenBank/DDBJ databases">
        <title>Multicomponent nature underlies the extraordinary mechanical properties of spider dragline silk.</title>
        <authorList>
            <person name="Kono N."/>
            <person name="Nakamura H."/>
            <person name="Mori M."/>
            <person name="Yoshida Y."/>
            <person name="Ohtoshi R."/>
            <person name="Malay A.D."/>
            <person name="Moran D.A.P."/>
            <person name="Tomita M."/>
            <person name="Numata K."/>
            <person name="Arakawa K."/>
        </authorList>
    </citation>
    <scope>NUCLEOTIDE SEQUENCE</scope>
</reference>
<accession>A0A8X6U5X7</accession>
<organism evidence="2 3">
    <name type="scientific">Nephila pilipes</name>
    <name type="common">Giant wood spider</name>
    <name type="synonym">Nephila maculata</name>
    <dbReference type="NCBI Taxonomy" id="299642"/>
    <lineage>
        <taxon>Eukaryota</taxon>
        <taxon>Metazoa</taxon>
        <taxon>Ecdysozoa</taxon>
        <taxon>Arthropoda</taxon>
        <taxon>Chelicerata</taxon>
        <taxon>Arachnida</taxon>
        <taxon>Araneae</taxon>
        <taxon>Araneomorphae</taxon>
        <taxon>Entelegynae</taxon>
        <taxon>Araneoidea</taxon>
        <taxon>Nephilidae</taxon>
        <taxon>Nephila</taxon>
    </lineage>
</organism>
<sequence>MKFTHIIREINSSRKSLLFLNRLRFRRKRSCQGMGSSKRRTIQRTTLKSLRVFGGKGGEPPNKRDVPIRIPSWQISGIQMKLKELGFSPLTFLFWNFLFAATSSSGFSFT</sequence>
<evidence type="ECO:0000313" key="3">
    <source>
        <dbReference type="Proteomes" id="UP000887013"/>
    </source>
</evidence>